<evidence type="ECO:0000256" key="1">
    <source>
        <dbReference type="SAM" id="SignalP"/>
    </source>
</evidence>
<keyword evidence="3" id="KW-1185">Reference proteome</keyword>
<reference evidence="2 3" key="1">
    <citation type="submission" date="2013-02" db="EMBL/GenBank/DDBJ databases">
        <authorList>
            <person name="Genoscope - CEA"/>
        </authorList>
    </citation>
    <scope>NUCLEOTIDE SEQUENCE [LARGE SCALE GENOMIC DNA]</scope>
    <source>
        <strain evidence="2 3">STM 2683</strain>
    </source>
</reference>
<keyword evidence="1" id="KW-0732">Signal</keyword>
<dbReference type="AlphaFoldDB" id="M5EI04"/>
<evidence type="ECO:0000313" key="2">
    <source>
        <dbReference type="EMBL" id="CCV04244.1"/>
    </source>
</evidence>
<gene>
    <name evidence="2" type="ORF">MESS2_1240022</name>
</gene>
<evidence type="ECO:0000313" key="3">
    <source>
        <dbReference type="Proteomes" id="UP000012062"/>
    </source>
</evidence>
<accession>M5EI04</accession>
<feature type="signal peptide" evidence="1">
    <location>
        <begin position="1"/>
        <end position="21"/>
    </location>
</feature>
<proteinExistence type="predicted"/>
<protein>
    <recommendedName>
        <fullName evidence="4">Lipoprotein</fullName>
    </recommendedName>
</protein>
<sequence>MRSRFFAISAPLAMLFRGSLAILSSCHVQARALLPGEAGSYMIHIGIAKCTQLLHRGGQTYR</sequence>
<dbReference type="EMBL" id="CAUM01000029">
    <property type="protein sequence ID" value="CCV04244.1"/>
    <property type="molecule type" value="Genomic_DNA"/>
</dbReference>
<dbReference type="Proteomes" id="UP000012062">
    <property type="component" value="Unassembled WGS sequence"/>
</dbReference>
<feature type="chain" id="PRO_5004066062" description="Lipoprotein" evidence="1">
    <location>
        <begin position="22"/>
        <end position="62"/>
    </location>
</feature>
<evidence type="ECO:0008006" key="4">
    <source>
        <dbReference type="Google" id="ProtNLM"/>
    </source>
</evidence>
<organism evidence="2 3">
    <name type="scientific">Mesorhizobium metallidurans STM 2683</name>
    <dbReference type="NCBI Taxonomy" id="1297569"/>
    <lineage>
        <taxon>Bacteria</taxon>
        <taxon>Pseudomonadati</taxon>
        <taxon>Pseudomonadota</taxon>
        <taxon>Alphaproteobacteria</taxon>
        <taxon>Hyphomicrobiales</taxon>
        <taxon>Phyllobacteriaceae</taxon>
        <taxon>Mesorhizobium</taxon>
    </lineage>
</organism>
<name>M5EI04_9HYPH</name>
<comment type="caution">
    <text evidence="2">The sequence shown here is derived from an EMBL/GenBank/DDBJ whole genome shotgun (WGS) entry which is preliminary data.</text>
</comment>